<name>A0A540LQS1_MALBA</name>
<organism evidence="1 2">
    <name type="scientific">Malus baccata</name>
    <name type="common">Siberian crab apple</name>
    <name type="synonym">Pyrus baccata</name>
    <dbReference type="NCBI Taxonomy" id="106549"/>
    <lineage>
        <taxon>Eukaryota</taxon>
        <taxon>Viridiplantae</taxon>
        <taxon>Streptophyta</taxon>
        <taxon>Embryophyta</taxon>
        <taxon>Tracheophyta</taxon>
        <taxon>Spermatophyta</taxon>
        <taxon>Magnoliopsida</taxon>
        <taxon>eudicotyledons</taxon>
        <taxon>Gunneridae</taxon>
        <taxon>Pentapetalae</taxon>
        <taxon>rosids</taxon>
        <taxon>fabids</taxon>
        <taxon>Rosales</taxon>
        <taxon>Rosaceae</taxon>
        <taxon>Amygdaloideae</taxon>
        <taxon>Maleae</taxon>
        <taxon>Malus</taxon>
    </lineage>
</organism>
<sequence>MTKSSSTRRYQKIFRPTILPLNRVSIKAIHQTGCVHKKGCDLTLDQDRYWIRPEEAEASRS</sequence>
<dbReference type="EMBL" id="VIEB01000497">
    <property type="protein sequence ID" value="TQD88843.1"/>
    <property type="molecule type" value="Genomic_DNA"/>
</dbReference>
<accession>A0A540LQS1</accession>
<proteinExistence type="predicted"/>
<evidence type="ECO:0000313" key="2">
    <source>
        <dbReference type="Proteomes" id="UP000315295"/>
    </source>
</evidence>
<dbReference type="AlphaFoldDB" id="A0A540LQS1"/>
<protein>
    <submittedName>
        <fullName evidence="1">Uncharacterized protein</fullName>
    </submittedName>
</protein>
<keyword evidence="2" id="KW-1185">Reference proteome</keyword>
<reference evidence="1 2" key="1">
    <citation type="journal article" date="2019" name="G3 (Bethesda)">
        <title>Sequencing of a Wild Apple (Malus baccata) Genome Unravels the Differences Between Cultivated and Wild Apple Species Regarding Disease Resistance and Cold Tolerance.</title>
        <authorList>
            <person name="Chen X."/>
        </authorList>
    </citation>
    <scope>NUCLEOTIDE SEQUENCE [LARGE SCALE GENOMIC DNA]</scope>
    <source>
        <strain evidence="2">cv. Shandingzi</strain>
        <tissue evidence="1">Leaves</tissue>
    </source>
</reference>
<comment type="caution">
    <text evidence="1">The sequence shown here is derived from an EMBL/GenBank/DDBJ whole genome shotgun (WGS) entry which is preliminary data.</text>
</comment>
<dbReference type="Proteomes" id="UP000315295">
    <property type="component" value="Unassembled WGS sequence"/>
</dbReference>
<evidence type="ECO:0000313" key="1">
    <source>
        <dbReference type="EMBL" id="TQD88843.1"/>
    </source>
</evidence>
<gene>
    <name evidence="1" type="ORF">C1H46_025587</name>
</gene>